<sequence length="254" mass="26492">MSELKAQADLLRELHHGNMLVLPNAWDEPSAELVAETGFPVVATSSAAVADALGHDDGEKAPWQEMFAAVARIAAAVPVPVTVDAEAGYGLAADEFVSRLLEAGAVGCNLEDTDHRAGGLLDAAAQADRLAGVRAAADASGVPIVINARIDVFLPSSGIPEPDRLDEAIKRASLYRDAGVDCVYPIGGSTRENLERLIAGGPVNGNTTDSLDLQALKSLGVARVSYGPRFYRGGGLPAMRGALERLAAEVNLMR</sequence>
<dbReference type="InterPro" id="IPR015813">
    <property type="entry name" value="Pyrv/PenolPyrv_kinase-like_dom"/>
</dbReference>
<dbReference type="InterPro" id="IPR040442">
    <property type="entry name" value="Pyrv_kinase-like_dom_sf"/>
</dbReference>
<dbReference type="CDD" id="cd00377">
    <property type="entry name" value="ICL_PEPM"/>
    <property type="match status" value="1"/>
</dbReference>
<evidence type="ECO:0000313" key="1">
    <source>
        <dbReference type="EMBL" id="NKE62157.1"/>
    </source>
</evidence>
<dbReference type="InterPro" id="IPR039556">
    <property type="entry name" value="ICL/PEPM"/>
</dbReference>
<evidence type="ECO:0000313" key="2">
    <source>
        <dbReference type="Proteomes" id="UP001515943"/>
    </source>
</evidence>
<dbReference type="RefSeq" id="WP_167978793.1">
    <property type="nucleotide sequence ID" value="NZ_VSRL01000225.1"/>
</dbReference>
<dbReference type="PANTHER" id="PTHR42905">
    <property type="entry name" value="PHOSPHOENOLPYRUVATE CARBOXYLASE"/>
    <property type="match status" value="1"/>
</dbReference>
<dbReference type="Pfam" id="PF13714">
    <property type="entry name" value="PEP_mutase"/>
    <property type="match status" value="1"/>
</dbReference>
<dbReference type="GO" id="GO:0016829">
    <property type="term" value="F:lyase activity"/>
    <property type="evidence" value="ECO:0007669"/>
    <property type="project" value="UniProtKB-KW"/>
</dbReference>
<dbReference type="EMBL" id="VSRL01000225">
    <property type="protein sequence ID" value="NKE62157.1"/>
    <property type="molecule type" value="Genomic_DNA"/>
</dbReference>
<keyword evidence="1" id="KW-0456">Lyase</keyword>
<dbReference type="SUPFAM" id="SSF51621">
    <property type="entry name" value="Phosphoenolpyruvate/pyruvate domain"/>
    <property type="match status" value="1"/>
</dbReference>
<comment type="caution">
    <text evidence="1">The sequence shown here is derived from an EMBL/GenBank/DDBJ whole genome shotgun (WGS) entry which is preliminary data.</text>
</comment>
<organism evidence="1 2">
    <name type="scientific">Lentzea indica</name>
    <dbReference type="NCBI Taxonomy" id="2604800"/>
    <lineage>
        <taxon>Bacteria</taxon>
        <taxon>Bacillati</taxon>
        <taxon>Actinomycetota</taxon>
        <taxon>Actinomycetes</taxon>
        <taxon>Pseudonocardiales</taxon>
        <taxon>Pseudonocardiaceae</taxon>
        <taxon>Lentzea</taxon>
    </lineage>
</organism>
<dbReference type="Gene3D" id="3.20.20.60">
    <property type="entry name" value="Phosphoenolpyruvate-binding domains"/>
    <property type="match status" value="1"/>
</dbReference>
<accession>A0ABX1FTU0</accession>
<keyword evidence="2" id="KW-1185">Reference proteome</keyword>
<protein>
    <submittedName>
        <fullName evidence="1">Isocitrate lyase/phosphoenolpyruvate mutase family protein</fullName>
    </submittedName>
</protein>
<dbReference type="Proteomes" id="UP001515943">
    <property type="component" value="Unassembled WGS sequence"/>
</dbReference>
<proteinExistence type="predicted"/>
<reference evidence="1 2" key="1">
    <citation type="submission" date="2019-08" db="EMBL/GenBank/DDBJ databases">
        <title>Lentzea from Indian Himalayas.</title>
        <authorList>
            <person name="Mandal S."/>
            <person name="Mallick Gupta A."/>
            <person name="Maiti P.K."/>
            <person name="Sarkar J."/>
            <person name="Mandal S."/>
        </authorList>
    </citation>
    <scope>NUCLEOTIDE SEQUENCE [LARGE SCALE GENOMIC DNA]</scope>
    <source>
        <strain evidence="1 2">PSKA42</strain>
    </source>
</reference>
<gene>
    <name evidence="1" type="ORF">FXN61_37595</name>
</gene>
<dbReference type="PANTHER" id="PTHR42905:SF16">
    <property type="entry name" value="CARBOXYPHOSPHONOENOLPYRUVATE PHOSPHONOMUTASE-LIKE PROTEIN (AFU_ORTHOLOGUE AFUA_5G07230)"/>
    <property type="match status" value="1"/>
</dbReference>
<name>A0ABX1FTU0_9PSEU</name>